<accession>A0A6N8I6P9</accession>
<comment type="caution">
    <text evidence="1">The sequence shown here is derived from an EMBL/GenBank/DDBJ whole genome shotgun (WGS) entry which is preliminary data.</text>
</comment>
<dbReference type="Proteomes" id="UP000469440">
    <property type="component" value="Unassembled WGS sequence"/>
</dbReference>
<gene>
    <name evidence="1" type="ORF">CAFE_38960</name>
</gene>
<evidence type="ECO:0000313" key="1">
    <source>
        <dbReference type="EMBL" id="MVB13140.1"/>
    </source>
</evidence>
<dbReference type="EMBL" id="VWXL01000111">
    <property type="protein sequence ID" value="MVB13140.1"/>
    <property type="molecule type" value="Genomic_DNA"/>
</dbReference>
<keyword evidence="2" id="KW-1185">Reference proteome</keyword>
<reference evidence="1 2" key="1">
    <citation type="submission" date="2019-09" db="EMBL/GenBank/DDBJ databases">
        <title>Genome sequence of Clostridium sp. EA1.</title>
        <authorList>
            <person name="Poehlein A."/>
            <person name="Bengelsdorf F.R."/>
            <person name="Daniel R."/>
        </authorList>
    </citation>
    <scope>NUCLEOTIDE SEQUENCE [LARGE SCALE GENOMIC DNA]</scope>
    <source>
        <strain evidence="1 2">EA1</strain>
    </source>
</reference>
<name>A0A6N8I6P9_9FIRM</name>
<protein>
    <submittedName>
        <fullName evidence="1">Uncharacterized protein</fullName>
    </submittedName>
</protein>
<proteinExistence type="predicted"/>
<dbReference type="AlphaFoldDB" id="A0A6N8I6P9"/>
<evidence type="ECO:0000313" key="2">
    <source>
        <dbReference type="Proteomes" id="UP000469440"/>
    </source>
</evidence>
<organism evidence="1 2">
    <name type="scientific">Caproicibacter fermentans</name>
    <dbReference type="NCBI Taxonomy" id="2576756"/>
    <lineage>
        <taxon>Bacteria</taxon>
        <taxon>Bacillati</taxon>
        <taxon>Bacillota</taxon>
        <taxon>Clostridia</taxon>
        <taxon>Eubacteriales</taxon>
        <taxon>Acutalibacteraceae</taxon>
        <taxon>Caproicibacter</taxon>
    </lineage>
</organism>
<sequence length="54" mass="6207">MSIKVFCFQISLGELGVPKRGMVPPFEAHRERSEPCSFRKSCVCQRRCLAYEQA</sequence>